<dbReference type="InterPro" id="IPR012338">
    <property type="entry name" value="Beta-lactam/transpept-like"/>
</dbReference>
<keyword evidence="5" id="KW-1185">Reference proteome</keyword>
<protein>
    <submittedName>
        <fullName evidence="4">Putative peptidase S13 family protein</fullName>
    </submittedName>
</protein>
<feature type="region of interest" description="Disordered" evidence="3">
    <location>
        <begin position="1"/>
        <end position="21"/>
    </location>
</feature>
<dbReference type="OrthoDB" id="9802627at2"/>
<dbReference type="STRING" id="1184609.KILIM_057_00090"/>
<evidence type="ECO:0000313" key="5">
    <source>
        <dbReference type="Proteomes" id="UP000008366"/>
    </source>
</evidence>
<proteinExistence type="inferred from homology"/>
<dbReference type="RefSeq" id="WP_006593650.1">
    <property type="nucleotide sequence ID" value="NZ_BAHD01000057.1"/>
</dbReference>
<dbReference type="PANTHER" id="PTHR30023:SF0">
    <property type="entry name" value="PENICILLIN-SENSITIVE CARBOXYPEPTIDASE A"/>
    <property type="match status" value="1"/>
</dbReference>
<sequence length="469" mass="48609">MTARPSRPAHPNSSRGRPTAQLRRRAVAVTVGALLALPVGGLAQAPAGAAPLSTAAGASVAAGATGTTVSANHAQLAQVGVAAASADPVRLSTALQATIARQLAGGARSQYLAGLSGYVVDTATGEVVWSRSPDRTRMPASTQKVITAFVTLRSLHPQAQIITKTVQSQANPGNVYVVGGGDPTLTRARINALAAQTAAALQAQGRTSVNLYLDDTVFPRPTLATGWKSSYLRGDVQQVRGLTLRSYRGADGTLAAGAAFRSELTKRGVAVGNYGRGTAPGSDELARTASASITAIMSVMLNNSDNDYAEYLLRLSALRAGEAPTWNGSLRHARSVLAANGIPLTGYAAYDGSGLSRSNRMPVRTLVQTLTAMYQDPQDRALVFRRGALPISGQTGTLRTRYHSSVQRCAVGKVNAKTGTLGDVVALAGVAHGADGRDRIFAFLENGNRRTAAVRNAVDTLATSTVGCR</sequence>
<dbReference type="Gene3D" id="3.40.710.10">
    <property type="entry name" value="DD-peptidase/beta-lactamase superfamily"/>
    <property type="match status" value="1"/>
</dbReference>
<comment type="caution">
    <text evidence="4">The sequence shown here is derived from an EMBL/GenBank/DDBJ whole genome shotgun (WGS) entry which is preliminary data.</text>
</comment>
<dbReference type="Proteomes" id="UP000008366">
    <property type="component" value="Unassembled WGS sequence"/>
</dbReference>
<accession>K6VLL9</accession>
<organism evidence="4 5">
    <name type="scientific">Kineosphaera limosa NBRC 100340</name>
    <dbReference type="NCBI Taxonomy" id="1184609"/>
    <lineage>
        <taxon>Bacteria</taxon>
        <taxon>Bacillati</taxon>
        <taxon>Actinomycetota</taxon>
        <taxon>Actinomycetes</taxon>
        <taxon>Micrococcales</taxon>
        <taxon>Dermatophilaceae</taxon>
        <taxon>Kineosphaera</taxon>
    </lineage>
</organism>
<dbReference type="PRINTS" id="PR00922">
    <property type="entry name" value="DADACBPTASE3"/>
</dbReference>
<dbReference type="GO" id="GO:0004185">
    <property type="term" value="F:serine-type carboxypeptidase activity"/>
    <property type="evidence" value="ECO:0007669"/>
    <property type="project" value="InterPro"/>
</dbReference>
<comment type="similarity">
    <text evidence="1">Belongs to the peptidase S13 family.</text>
</comment>
<dbReference type="InterPro" id="IPR000667">
    <property type="entry name" value="Peptidase_S13"/>
</dbReference>
<dbReference type="Pfam" id="PF02113">
    <property type="entry name" value="Peptidase_S13"/>
    <property type="match status" value="2"/>
</dbReference>
<evidence type="ECO:0000256" key="3">
    <source>
        <dbReference type="SAM" id="MobiDB-lite"/>
    </source>
</evidence>
<dbReference type="SUPFAM" id="SSF56601">
    <property type="entry name" value="beta-lactamase/transpeptidase-like"/>
    <property type="match status" value="1"/>
</dbReference>
<dbReference type="NCBIfam" id="TIGR00666">
    <property type="entry name" value="PBP4"/>
    <property type="match status" value="1"/>
</dbReference>
<dbReference type="PANTHER" id="PTHR30023">
    <property type="entry name" value="D-ALANYL-D-ALANINE CARBOXYPEPTIDASE"/>
    <property type="match status" value="1"/>
</dbReference>
<dbReference type="AlphaFoldDB" id="K6VLL9"/>
<gene>
    <name evidence="4" type="ORF">KILIM_057_00090</name>
</gene>
<evidence type="ECO:0000313" key="4">
    <source>
        <dbReference type="EMBL" id="GAB97118.1"/>
    </source>
</evidence>
<reference evidence="4 5" key="1">
    <citation type="submission" date="2012-08" db="EMBL/GenBank/DDBJ databases">
        <title>Whole genome shotgun sequence of Kineosphaera limosa NBRC 100340.</title>
        <authorList>
            <person name="Yoshida I."/>
            <person name="Isaki S."/>
            <person name="Hosoyama A."/>
            <person name="Tsuchikane K."/>
            <person name="Katsumata H."/>
            <person name="Ando Y."/>
            <person name="Ohji S."/>
            <person name="Hamada M."/>
            <person name="Tamura T."/>
            <person name="Yamazoe A."/>
            <person name="Yamazaki S."/>
            <person name="Fujita N."/>
        </authorList>
    </citation>
    <scope>NUCLEOTIDE SEQUENCE [LARGE SCALE GENOMIC DNA]</scope>
    <source>
        <strain evidence="4 5">NBRC 100340</strain>
    </source>
</reference>
<dbReference type="GO" id="GO:0000270">
    <property type="term" value="P:peptidoglycan metabolic process"/>
    <property type="evidence" value="ECO:0007669"/>
    <property type="project" value="TreeGrafter"/>
</dbReference>
<keyword evidence="2" id="KW-0378">Hydrolase</keyword>
<evidence type="ECO:0000256" key="1">
    <source>
        <dbReference type="ARBA" id="ARBA00006096"/>
    </source>
</evidence>
<evidence type="ECO:0000256" key="2">
    <source>
        <dbReference type="ARBA" id="ARBA00022801"/>
    </source>
</evidence>
<dbReference type="MEROPS" id="S13.004"/>
<dbReference type="GO" id="GO:0006508">
    <property type="term" value="P:proteolysis"/>
    <property type="evidence" value="ECO:0007669"/>
    <property type="project" value="InterPro"/>
</dbReference>
<dbReference type="Gene3D" id="3.50.80.20">
    <property type="entry name" value="D-Ala-D-Ala carboxypeptidase C, peptidase S13"/>
    <property type="match status" value="1"/>
</dbReference>
<dbReference type="EMBL" id="BAHD01000057">
    <property type="protein sequence ID" value="GAB97118.1"/>
    <property type="molecule type" value="Genomic_DNA"/>
</dbReference>
<dbReference type="eggNOG" id="COG2027">
    <property type="taxonomic scope" value="Bacteria"/>
</dbReference>
<name>K6VLL9_9MICO</name>